<feature type="domain" description="Fe2OG dioxygenase" evidence="1">
    <location>
        <begin position="99"/>
        <end position="200"/>
    </location>
</feature>
<dbReference type="InterPro" id="IPR032854">
    <property type="entry name" value="ALKBH3"/>
</dbReference>
<dbReference type="PANTHER" id="PTHR31212:SF4">
    <property type="entry name" value="ALPHA-KETOGLUTARATE-DEPENDENT DIOXYGENASE ALKB HOMOLOG 3"/>
    <property type="match status" value="1"/>
</dbReference>
<reference evidence="2 3" key="1">
    <citation type="submission" date="2023-04" db="EMBL/GenBank/DDBJ databases">
        <title>A long-awaited taxogenomic arrangement of the family Halomonadaceae.</title>
        <authorList>
            <person name="De La Haba R."/>
            <person name="Chuvochina M."/>
            <person name="Wittouck S."/>
            <person name="Arahal D.R."/>
            <person name="Sanchez-Porro C."/>
            <person name="Hugenholtz P."/>
            <person name="Ventosa A."/>
        </authorList>
    </citation>
    <scope>NUCLEOTIDE SEQUENCE [LARGE SCALE GENOMIC DNA]</scope>
    <source>
        <strain evidence="2 3">DSM 22428</strain>
    </source>
</reference>
<dbReference type="PANTHER" id="PTHR31212">
    <property type="entry name" value="ALPHA-KETOGLUTARATE-DEPENDENT DIOXYGENASE ALKB HOMOLOG 3"/>
    <property type="match status" value="1"/>
</dbReference>
<protein>
    <submittedName>
        <fullName evidence="2">Alpha-ketoglutarate-dependent dioxygenase AlkB</fullName>
    </submittedName>
</protein>
<proteinExistence type="predicted"/>
<dbReference type="PROSITE" id="PS51471">
    <property type="entry name" value="FE2OG_OXY"/>
    <property type="match status" value="1"/>
</dbReference>
<dbReference type="InterPro" id="IPR005123">
    <property type="entry name" value="Oxoglu/Fe-dep_dioxygenase_dom"/>
</dbReference>
<name>A0ABU1GVF4_9GAMM</name>
<dbReference type="GO" id="GO:0051213">
    <property type="term" value="F:dioxygenase activity"/>
    <property type="evidence" value="ECO:0007669"/>
    <property type="project" value="UniProtKB-KW"/>
</dbReference>
<dbReference type="InterPro" id="IPR037151">
    <property type="entry name" value="AlkB-like_sf"/>
</dbReference>
<dbReference type="EMBL" id="JARWAO010000003">
    <property type="protein sequence ID" value="MDR5896025.1"/>
    <property type="molecule type" value="Genomic_DNA"/>
</dbReference>
<dbReference type="SUPFAM" id="SSF51197">
    <property type="entry name" value="Clavaminate synthase-like"/>
    <property type="match status" value="1"/>
</dbReference>
<dbReference type="Pfam" id="PF13532">
    <property type="entry name" value="2OG-FeII_Oxy_2"/>
    <property type="match status" value="1"/>
</dbReference>
<evidence type="ECO:0000259" key="1">
    <source>
        <dbReference type="PROSITE" id="PS51471"/>
    </source>
</evidence>
<sequence>MQHPLPDWPLWYFPKALPTDKADHLFKALDALEHWQQPSITLYGKTHPIPRTQIWMGADGADYTYSNQRFEPSPWHPSVRTLARWLTRLTRHYIDDAPAYNSVLLNRYQDGQQRMGWHSDDEPELGNAPIIASLSLGAARPFRLRGRAREAREITPSQNIWLAHGSVLLMGRGIQTHWQHALLPRAIKSPRINLTFRHIFI</sequence>
<dbReference type="Proteomes" id="UP001269375">
    <property type="component" value="Unassembled WGS sequence"/>
</dbReference>
<organism evidence="2 3">
    <name type="scientific">Larsenimonas suaedae</name>
    <dbReference type="NCBI Taxonomy" id="1851019"/>
    <lineage>
        <taxon>Bacteria</taxon>
        <taxon>Pseudomonadati</taxon>
        <taxon>Pseudomonadota</taxon>
        <taxon>Gammaproteobacteria</taxon>
        <taxon>Oceanospirillales</taxon>
        <taxon>Halomonadaceae</taxon>
        <taxon>Larsenimonas</taxon>
    </lineage>
</organism>
<evidence type="ECO:0000313" key="2">
    <source>
        <dbReference type="EMBL" id="MDR5896025.1"/>
    </source>
</evidence>
<evidence type="ECO:0000313" key="3">
    <source>
        <dbReference type="Proteomes" id="UP001269375"/>
    </source>
</evidence>
<keyword evidence="2" id="KW-0223">Dioxygenase</keyword>
<dbReference type="InterPro" id="IPR027450">
    <property type="entry name" value="AlkB-like"/>
</dbReference>
<gene>
    <name evidence="2" type="ORF">QC825_08085</name>
</gene>
<keyword evidence="3" id="KW-1185">Reference proteome</keyword>
<comment type="caution">
    <text evidence="2">The sequence shown here is derived from an EMBL/GenBank/DDBJ whole genome shotgun (WGS) entry which is preliminary data.</text>
</comment>
<accession>A0ABU1GVF4</accession>
<keyword evidence="2" id="KW-0560">Oxidoreductase</keyword>
<dbReference type="Gene3D" id="2.60.120.590">
    <property type="entry name" value="Alpha-ketoglutarate-dependent dioxygenase AlkB-like"/>
    <property type="match status" value="1"/>
</dbReference>